<dbReference type="PANTHER" id="PTHR21726">
    <property type="entry name" value="PHOSPHATIDYLINOSITOL N-ACETYLGLUCOSAMINYLTRANSFERASE SUBUNIT P DOWN SYNDROME CRITICAL REGION PROTEIN 5 -RELATED"/>
    <property type="match status" value="1"/>
</dbReference>
<evidence type="ECO:0000313" key="2">
    <source>
        <dbReference type="Proteomes" id="UP000886595"/>
    </source>
</evidence>
<dbReference type="Proteomes" id="UP000886595">
    <property type="component" value="Unassembled WGS sequence"/>
</dbReference>
<organism evidence="1 2">
    <name type="scientific">Brassica carinata</name>
    <name type="common">Ethiopian mustard</name>
    <name type="synonym">Abyssinian cabbage</name>
    <dbReference type="NCBI Taxonomy" id="52824"/>
    <lineage>
        <taxon>Eukaryota</taxon>
        <taxon>Viridiplantae</taxon>
        <taxon>Streptophyta</taxon>
        <taxon>Embryophyta</taxon>
        <taxon>Tracheophyta</taxon>
        <taxon>Spermatophyta</taxon>
        <taxon>Magnoliopsida</taxon>
        <taxon>eudicotyledons</taxon>
        <taxon>Gunneridae</taxon>
        <taxon>Pentapetalae</taxon>
        <taxon>rosids</taxon>
        <taxon>malvids</taxon>
        <taxon>Brassicales</taxon>
        <taxon>Brassicaceae</taxon>
        <taxon>Brassiceae</taxon>
        <taxon>Brassica</taxon>
    </lineage>
</organism>
<gene>
    <name evidence="1" type="ORF">Bca52824_006927</name>
</gene>
<dbReference type="AlphaFoldDB" id="A0A8X7W6X3"/>
<name>A0A8X7W6X3_BRACI</name>
<comment type="caution">
    <text evidence="1">The sequence shown here is derived from an EMBL/GenBank/DDBJ whole genome shotgun (WGS) entry which is preliminary data.</text>
</comment>
<accession>A0A8X7W6X3</accession>
<dbReference type="PANTHER" id="PTHR21726:SF74">
    <property type="entry name" value="GPI-ANCHORED ADHESIN-LIKE PROTEIN"/>
    <property type="match status" value="1"/>
</dbReference>
<protein>
    <submittedName>
        <fullName evidence="1">Uncharacterized protein</fullName>
    </submittedName>
</protein>
<evidence type="ECO:0000313" key="1">
    <source>
        <dbReference type="EMBL" id="KAG2324199.1"/>
    </source>
</evidence>
<dbReference type="EMBL" id="JAAMPC010000002">
    <property type="protein sequence ID" value="KAG2324199.1"/>
    <property type="molecule type" value="Genomic_DNA"/>
</dbReference>
<keyword evidence="2" id="KW-1185">Reference proteome</keyword>
<dbReference type="OrthoDB" id="1739488at2759"/>
<reference evidence="1 2" key="1">
    <citation type="submission" date="2020-02" db="EMBL/GenBank/DDBJ databases">
        <authorList>
            <person name="Ma Q."/>
            <person name="Huang Y."/>
            <person name="Song X."/>
            <person name="Pei D."/>
        </authorList>
    </citation>
    <scope>NUCLEOTIDE SEQUENCE [LARGE SCALE GENOMIC DNA]</scope>
    <source>
        <strain evidence="1">Sxm20200214</strain>
        <tissue evidence="1">Leaf</tissue>
    </source>
</reference>
<proteinExistence type="predicted"/>
<sequence>MDTVERKRPRGAFLNLFDWPGKSRNKLFSSNISQISESKQSKENVHNPSITRHPAFEADQSVKNSTFNQGSNSSCCASSVTSDYGNVVKAPCGSEAHEFRVYTPTKPYCNVVNFFFN</sequence>